<comment type="similarity">
    <text evidence="1">Belongs to the peptidase C85 family.</text>
</comment>
<dbReference type="InterPro" id="IPR050704">
    <property type="entry name" value="Peptidase_C85-like"/>
</dbReference>
<dbReference type="GO" id="GO:0016579">
    <property type="term" value="P:protein deubiquitination"/>
    <property type="evidence" value="ECO:0007669"/>
    <property type="project" value="TreeGrafter"/>
</dbReference>
<proteinExistence type="inferred from homology"/>
<dbReference type="InterPro" id="IPR038765">
    <property type="entry name" value="Papain-like_cys_pep_sf"/>
</dbReference>
<evidence type="ECO:0000259" key="2">
    <source>
        <dbReference type="PROSITE" id="PS50802"/>
    </source>
</evidence>
<evidence type="ECO:0000313" key="4">
    <source>
        <dbReference type="Proteomes" id="UP000249390"/>
    </source>
</evidence>
<dbReference type="Proteomes" id="UP000249390">
    <property type="component" value="Unassembled WGS sequence"/>
</dbReference>
<dbReference type="AlphaFoldDB" id="A0A328DRS9"/>
<sequence>MGYPQFPRHCRIVVDKDAKEVLLKSIKFPRPLTLSDYLFNVRKIIHNIYIAIAVADQLEGDEDEHAKYRSMVVKYIRRNRETFEPFIEDDIPFVEYCESMEKDGTWAGHMELPAASLVTNSNICIHQQKNHSQTVKVSTKAVGNVLQSQSVKMVMSGSGCEDTFQENQSERVRGRESKRAGFSLANADVSLQALVEIDAEFHFMFSDIISYIRDGLINSMVKTARGCKTIDQAANKDRHLGVISTTSYQTGEIHKKIAGTGDLGATANLRRRIIAEVLTPAYLLPLDMAGNRRMIMIIRMATLIGQRFMGEKQKEWKYVKVKYDSSRCALPTHILGDVMDANGELILFGEGAILMCHYINQCDM</sequence>
<keyword evidence="4" id="KW-1185">Reference proteome</keyword>
<reference evidence="3 4" key="1">
    <citation type="submission" date="2018-06" db="EMBL/GenBank/DDBJ databases">
        <title>The Genome of Cuscuta australis (Dodder) Provides Insight into the Evolution of Plant Parasitism.</title>
        <authorList>
            <person name="Liu H."/>
        </authorList>
    </citation>
    <scope>NUCLEOTIDE SEQUENCE [LARGE SCALE GENOMIC DNA]</scope>
    <source>
        <strain evidence="4">cv. Yunnan</strain>
        <tissue evidence="3">Vines</tissue>
    </source>
</reference>
<dbReference type="EMBL" id="NQVE01000122">
    <property type="protein sequence ID" value="RAL46683.1"/>
    <property type="molecule type" value="Genomic_DNA"/>
</dbReference>
<accession>A0A328DRS9</accession>
<dbReference type="CDD" id="cd22771">
    <property type="entry name" value="OTU_plant_OTU7-like"/>
    <property type="match status" value="1"/>
</dbReference>
<organism evidence="3 4">
    <name type="scientific">Cuscuta australis</name>
    <dbReference type="NCBI Taxonomy" id="267555"/>
    <lineage>
        <taxon>Eukaryota</taxon>
        <taxon>Viridiplantae</taxon>
        <taxon>Streptophyta</taxon>
        <taxon>Embryophyta</taxon>
        <taxon>Tracheophyta</taxon>
        <taxon>Spermatophyta</taxon>
        <taxon>Magnoliopsida</taxon>
        <taxon>eudicotyledons</taxon>
        <taxon>Gunneridae</taxon>
        <taxon>Pentapetalae</taxon>
        <taxon>asterids</taxon>
        <taxon>lamiids</taxon>
        <taxon>Solanales</taxon>
        <taxon>Convolvulaceae</taxon>
        <taxon>Cuscuteae</taxon>
        <taxon>Cuscuta</taxon>
        <taxon>Cuscuta subgen. Grammica</taxon>
        <taxon>Cuscuta sect. Cleistogrammica</taxon>
    </lineage>
</organism>
<evidence type="ECO:0000313" key="3">
    <source>
        <dbReference type="EMBL" id="RAL46683.1"/>
    </source>
</evidence>
<dbReference type="Pfam" id="PF02338">
    <property type="entry name" value="OTU"/>
    <property type="match status" value="1"/>
</dbReference>
<dbReference type="GO" id="GO:0004843">
    <property type="term" value="F:cysteine-type deubiquitinase activity"/>
    <property type="evidence" value="ECO:0007669"/>
    <property type="project" value="TreeGrafter"/>
</dbReference>
<dbReference type="PANTHER" id="PTHR12419:SF7">
    <property type="entry name" value="OTU DOMAIN-CONTAINING PROTEIN 3"/>
    <property type="match status" value="1"/>
</dbReference>
<name>A0A328DRS9_9ASTE</name>
<dbReference type="InterPro" id="IPR003323">
    <property type="entry name" value="OTU_dom"/>
</dbReference>
<gene>
    <name evidence="3" type="ORF">DM860_004962</name>
</gene>
<dbReference type="SUPFAM" id="SSF54001">
    <property type="entry name" value="Cysteine proteinases"/>
    <property type="match status" value="1"/>
</dbReference>
<dbReference type="PROSITE" id="PS50802">
    <property type="entry name" value="OTU"/>
    <property type="match status" value="1"/>
</dbReference>
<dbReference type="PANTHER" id="PTHR12419">
    <property type="entry name" value="OTU DOMAIN CONTAINING PROTEIN"/>
    <property type="match status" value="1"/>
</dbReference>
<comment type="caution">
    <text evidence="3">The sequence shown here is derived from an EMBL/GenBank/DDBJ whole genome shotgun (WGS) entry which is preliminary data.</text>
</comment>
<feature type="domain" description="OTU" evidence="2">
    <location>
        <begin position="36"/>
        <end position="138"/>
    </location>
</feature>
<dbReference type="Gene3D" id="3.90.70.80">
    <property type="match status" value="1"/>
</dbReference>
<protein>
    <recommendedName>
        <fullName evidence="2">OTU domain-containing protein</fullName>
    </recommendedName>
</protein>
<evidence type="ECO:0000256" key="1">
    <source>
        <dbReference type="ARBA" id="ARBA00010407"/>
    </source>
</evidence>